<evidence type="ECO:0000256" key="4">
    <source>
        <dbReference type="ARBA" id="ARBA00022679"/>
    </source>
</evidence>
<keyword evidence="4" id="KW-0808">Transferase</keyword>
<evidence type="ECO:0000256" key="5">
    <source>
        <dbReference type="ARBA" id="ARBA00022692"/>
    </source>
</evidence>
<protein>
    <recommendedName>
        <fullName evidence="15">Protein kinase domain-containing protein</fullName>
    </recommendedName>
</protein>
<keyword evidence="5" id="KW-0812">Transmembrane</keyword>
<dbReference type="SMART" id="SM00220">
    <property type="entry name" value="S_TKc"/>
    <property type="match status" value="1"/>
</dbReference>
<dbReference type="EMBL" id="QGKX02001290">
    <property type="protein sequence ID" value="KAF3540721.1"/>
    <property type="molecule type" value="Genomic_DNA"/>
</dbReference>
<evidence type="ECO:0000256" key="3">
    <source>
        <dbReference type="ARBA" id="ARBA00022553"/>
    </source>
</evidence>
<evidence type="ECO:0000256" key="1">
    <source>
        <dbReference type="ARBA" id="ARBA00004167"/>
    </source>
</evidence>
<dbReference type="InterPro" id="IPR008271">
    <property type="entry name" value="Ser/Thr_kinase_AS"/>
</dbReference>
<dbReference type="AlphaFoldDB" id="A0A8S9QJ11"/>
<dbReference type="PANTHER" id="PTHR45631">
    <property type="entry name" value="OS07G0107800 PROTEIN-RELATED"/>
    <property type="match status" value="1"/>
</dbReference>
<feature type="signal peptide" evidence="14">
    <location>
        <begin position="1"/>
        <end position="23"/>
    </location>
</feature>
<accession>A0A8S9QJ11</accession>
<keyword evidence="11" id="KW-0472">Membrane</keyword>
<feature type="domain" description="Protein kinase" evidence="15">
    <location>
        <begin position="275"/>
        <end position="541"/>
    </location>
</feature>
<evidence type="ECO:0000256" key="12">
    <source>
        <dbReference type="ARBA" id="ARBA00023170"/>
    </source>
</evidence>
<reference evidence="16" key="1">
    <citation type="submission" date="2019-12" db="EMBL/GenBank/DDBJ databases">
        <title>Genome sequencing and annotation of Brassica cretica.</title>
        <authorList>
            <person name="Studholme D.J."/>
            <person name="Sarris P."/>
        </authorList>
    </citation>
    <scope>NUCLEOTIDE SEQUENCE</scope>
    <source>
        <strain evidence="16">PFS-109/04</strain>
        <tissue evidence="16">Leaf</tissue>
    </source>
</reference>
<proteinExistence type="predicted"/>
<dbReference type="FunFam" id="1.10.510.10:FF:000146">
    <property type="entry name" value="LRR receptor-like serine/threonine-protein kinase IOS1"/>
    <property type="match status" value="1"/>
</dbReference>
<keyword evidence="2" id="KW-0723">Serine/threonine-protein kinase</keyword>
<dbReference type="InterPro" id="IPR024788">
    <property type="entry name" value="Malectin-like_Carb-bd_dom"/>
</dbReference>
<feature type="chain" id="PRO_5035947171" description="Protein kinase domain-containing protein" evidence="14">
    <location>
        <begin position="24"/>
        <end position="578"/>
    </location>
</feature>
<dbReference type="PROSITE" id="PS50011">
    <property type="entry name" value="PROTEIN_KINASE_DOM"/>
    <property type="match status" value="1"/>
</dbReference>
<feature type="non-terminal residue" evidence="16">
    <location>
        <position position="1"/>
    </location>
</feature>
<evidence type="ECO:0000256" key="7">
    <source>
        <dbReference type="ARBA" id="ARBA00022741"/>
    </source>
</evidence>
<dbReference type="InterPro" id="IPR011009">
    <property type="entry name" value="Kinase-like_dom_sf"/>
</dbReference>
<dbReference type="Gene3D" id="3.30.200.20">
    <property type="entry name" value="Phosphorylase Kinase, domain 1"/>
    <property type="match status" value="1"/>
</dbReference>
<dbReference type="Proteomes" id="UP000712600">
    <property type="component" value="Unassembled WGS sequence"/>
</dbReference>
<evidence type="ECO:0000256" key="6">
    <source>
        <dbReference type="ARBA" id="ARBA00022729"/>
    </source>
</evidence>
<dbReference type="PANTHER" id="PTHR45631:SF183">
    <property type="entry name" value="BNAC02G06920D PROTEIN"/>
    <property type="match status" value="1"/>
</dbReference>
<evidence type="ECO:0000256" key="9">
    <source>
        <dbReference type="ARBA" id="ARBA00022840"/>
    </source>
</evidence>
<dbReference type="GO" id="GO:0004674">
    <property type="term" value="F:protein serine/threonine kinase activity"/>
    <property type="evidence" value="ECO:0007669"/>
    <property type="project" value="UniProtKB-KW"/>
</dbReference>
<name>A0A8S9QJ11_BRACR</name>
<evidence type="ECO:0000256" key="8">
    <source>
        <dbReference type="ARBA" id="ARBA00022777"/>
    </source>
</evidence>
<evidence type="ECO:0000256" key="10">
    <source>
        <dbReference type="ARBA" id="ARBA00022989"/>
    </source>
</evidence>
<dbReference type="Pfam" id="PF12819">
    <property type="entry name" value="Malectin_like"/>
    <property type="match status" value="1"/>
</dbReference>
<feature type="region of interest" description="Disordered" evidence="13">
    <location>
        <begin position="558"/>
        <end position="578"/>
    </location>
</feature>
<comment type="caution">
    <text evidence="16">The sequence shown here is derived from an EMBL/GenBank/DDBJ whole genome shotgun (WGS) entry which is preliminary data.</text>
</comment>
<evidence type="ECO:0000256" key="2">
    <source>
        <dbReference type="ARBA" id="ARBA00022527"/>
    </source>
</evidence>
<evidence type="ECO:0000313" key="17">
    <source>
        <dbReference type="Proteomes" id="UP000712600"/>
    </source>
</evidence>
<evidence type="ECO:0000313" key="16">
    <source>
        <dbReference type="EMBL" id="KAF3540721.1"/>
    </source>
</evidence>
<dbReference type="GO" id="GO:0016020">
    <property type="term" value="C:membrane"/>
    <property type="evidence" value="ECO:0007669"/>
    <property type="project" value="UniProtKB-SubCell"/>
</dbReference>
<dbReference type="InterPro" id="IPR000719">
    <property type="entry name" value="Prot_kinase_dom"/>
</dbReference>
<keyword evidence="3" id="KW-0597">Phosphoprotein</keyword>
<dbReference type="Gene3D" id="1.10.510.10">
    <property type="entry name" value="Transferase(Phosphotransferase) domain 1"/>
    <property type="match status" value="1"/>
</dbReference>
<keyword evidence="9" id="KW-0067">ATP-binding</keyword>
<dbReference type="Pfam" id="PF00069">
    <property type="entry name" value="Pkinase"/>
    <property type="match status" value="1"/>
</dbReference>
<organism evidence="16 17">
    <name type="scientific">Brassica cretica</name>
    <name type="common">Mustard</name>
    <dbReference type="NCBI Taxonomy" id="69181"/>
    <lineage>
        <taxon>Eukaryota</taxon>
        <taxon>Viridiplantae</taxon>
        <taxon>Streptophyta</taxon>
        <taxon>Embryophyta</taxon>
        <taxon>Tracheophyta</taxon>
        <taxon>Spermatophyta</taxon>
        <taxon>Magnoliopsida</taxon>
        <taxon>eudicotyledons</taxon>
        <taxon>Gunneridae</taxon>
        <taxon>Pentapetalae</taxon>
        <taxon>rosids</taxon>
        <taxon>malvids</taxon>
        <taxon>Brassicales</taxon>
        <taxon>Brassicaceae</taxon>
        <taxon>Brassiceae</taxon>
        <taxon>Brassica</taxon>
    </lineage>
</organism>
<gene>
    <name evidence="16" type="ORF">F2Q69_00018917</name>
</gene>
<keyword evidence="12" id="KW-0675">Receptor</keyword>
<keyword evidence="8" id="KW-0418">Kinase</keyword>
<keyword evidence="6 14" id="KW-0732">Signal</keyword>
<evidence type="ECO:0000259" key="15">
    <source>
        <dbReference type="PROSITE" id="PS50011"/>
    </source>
</evidence>
<comment type="subcellular location">
    <subcellularLocation>
        <location evidence="1">Membrane</location>
        <topology evidence="1">Single-pass membrane protein</topology>
    </subcellularLocation>
</comment>
<dbReference type="PROSITE" id="PS00108">
    <property type="entry name" value="PROTEIN_KINASE_ST"/>
    <property type="match status" value="1"/>
</dbReference>
<sequence>GSRKMESCYYLVFIFSIIHIVQAQQGFISLDCGLPTNDSPYIEPVTGLVFSSDADHIQSGKSGRIQKDLETLHIKPYLFLRYFPDGMRNCYTLDVLQNIKYLIKAVFVYGNYDGFSDSPSFDLYLGPNKWARVDLEGKVNGTVEEVIHVPRSNSLQICLVKTGNSLPFVSALELRMLRNDTYVVPDVSLKKLFRRYYRQSDRLIRYPDDVFDRIWSPFFLPEWKQITTTLDVNNSNNFEPPKAALKSAATPKDNDQPRLTINWTLDNPTEQVHLYFHFAELQPSETNSRNLSMEEAATAKLLYTRRFIKLVHAKEVELLLRVHHTNLVSLVGYCDEQTHLALIYEYMSNGDLKAHLSGKYGECVLNWANRLRIAVEVALGLEYLHSGCKPPMVHRDVKSVNILLDEHLQAKLADFGLSRSFSIGDETHVSTGVVGTPGYLDPEYYRTHRLTEKSDVYSFGIVLLEMITNQPVIDQVNKYPHIAERVGTMLTRGDIKTIVDPDLNEESDSGSLWKALELAMSCVNPSPVARPDMSHVVHELKECVKSENLRAGLSQVMESNSSVDQDMSSDSGMTPNAR</sequence>
<keyword evidence="7" id="KW-0547">Nucleotide-binding</keyword>
<evidence type="ECO:0000256" key="14">
    <source>
        <dbReference type="SAM" id="SignalP"/>
    </source>
</evidence>
<dbReference type="SUPFAM" id="SSF56112">
    <property type="entry name" value="Protein kinase-like (PK-like)"/>
    <property type="match status" value="1"/>
</dbReference>
<evidence type="ECO:0000256" key="11">
    <source>
        <dbReference type="ARBA" id="ARBA00023136"/>
    </source>
</evidence>
<keyword evidence="10" id="KW-1133">Transmembrane helix</keyword>
<evidence type="ECO:0000256" key="13">
    <source>
        <dbReference type="SAM" id="MobiDB-lite"/>
    </source>
</evidence>
<dbReference type="GO" id="GO:0005524">
    <property type="term" value="F:ATP binding"/>
    <property type="evidence" value="ECO:0007669"/>
    <property type="project" value="UniProtKB-KW"/>
</dbReference>